<name>A0A6A5H0H9_CAERE</name>
<dbReference type="GeneID" id="9825572"/>
<feature type="signal peptide" evidence="1">
    <location>
        <begin position="1"/>
        <end position="18"/>
    </location>
</feature>
<dbReference type="SMART" id="SM00034">
    <property type="entry name" value="CLECT"/>
    <property type="match status" value="2"/>
</dbReference>
<evidence type="ECO:0000259" key="2">
    <source>
        <dbReference type="PROSITE" id="PS50041"/>
    </source>
</evidence>
<keyword evidence="1" id="KW-0732">Signal</keyword>
<dbReference type="CDD" id="cd00037">
    <property type="entry name" value="CLECT"/>
    <property type="match status" value="2"/>
</dbReference>
<accession>A0A6A5H0H9</accession>
<evidence type="ECO:0000313" key="4">
    <source>
        <dbReference type="Proteomes" id="UP000483820"/>
    </source>
</evidence>
<dbReference type="RefSeq" id="XP_053587010.1">
    <property type="nucleotide sequence ID" value="XM_053727433.1"/>
</dbReference>
<dbReference type="AlphaFoldDB" id="A0A6A5H0H9"/>
<protein>
    <recommendedName>
        <fullName evidence="2">C-type lectin domain-containing protein</fullName>
    </recommendedName>
</protein>
<feature type="chain" id="PRO_5025397974" description="C-type lectin domain-containing protein" evidence="1">
    <location>
        <begin position="19"/>
        <end position="312"/>
    </location>
</feature>
<dbReference type="InterPro" id="IPR001304">
    <property type="entry name" value="C-type_lectin-like"/>
</dbReference>
<dbReference type="InterPro" id="IPR016187">
    <property type="entry name" value="CTDL_fold"/>
</dbReference>
<sequence length="312" mass="35351">MIRYHSLLLLILPVIVNAQCDLGSVYNSDKNVCFTFYNSSVDFKTAESICTASSGHLASVHNTIDNNYLAKQAQQYISANGVIWLGAKSTSPNVTDPNSWNWSDGTPFDYQNYQSGEPTSLETTACMQFSAANSKWKTASCINYAPFICEYQPNNFPVTCPPIIKSCPSEYYYLEETQKCYKVVIERGNYDSSRNGCWDDGGELLSIHSYTENAFIHDISQTGHDVTLPNGDETNNIYIGLIHQNGYWHWTDGSSFDYSAWAAGEPNYMDREFWTTYMPDGHDSKYNPYGLQWNNVVNDEQRGYICQRSMIS</sequence>
<evidence type="ECO:0000256" key="1">
    <source>
        <dbReference type="SAM" id="SignalP"/>
    </source>
</evidence>
<dbReference type="Gene3D" id="3.10.100.10">
    <property type="entry name" value="Mannose-Binding Protein A, subunit A"/>
    <property type="match status" value="2"/>
</dbReference>
<feature type="domain" description="C-type lectin" evidence="2">
    <location>
        <begin position="176"/>
        <end position="307"/>
    </location>
</feature>
<gene>
    <name evidence="3" type="ORF">GCK72_009556</name>
</gene>
<dbReference type="KEGG" id="crq:GCK72_009556"/>
<dbReference type="PANTHER" id="PTHR22803">
    <property type="entry name" value="MANNOSE, PHOSPHOLIPASE, LECTIN RECEPTOR RELATED"/>
    <property type="match status" value="1"/>
</dbReference>
<dbReference type="Proteomes" id="UP000483820">
    <property type="component" value="Chromosome III"/>
</dbReference>
<dbReference type="FunFam" id="3.10.100.10:FF:000078">
    <property type="entry name" value="C-type LECtin"/>
    <property type="match status" value="1"/>
</dbReference>
<reference evidence="3 4" key="1">
    <citation type="submission" date="2019-12" db="EMBL/GenBank/DDBJ databases">
        <title>Chromosome-level assembly of the Caenorhabditis remanei genome.</title>
        <authorList>
            <person name="Teterina A.A."/>
            <person name="Willis J.H."/>
            <person name="Phillips P.C."/>
        </authorList>
    </citation>
    <scope>NUCLEOTIDE SEQUENCE [LARGE SCALE GENOMIC DNA]</scope>
    <source>
        <strain evidence="3 4">PX506</strain>
        <tissue evidence="3">Whole organism</tissue>
    </source>
</reference>
<comment type="caution">
    <text evidence="3">The sequence shown here is derived from an EMBL/GenBank/DDBJ whole genome shotgun (WGS) entry which is preliminary data.</text>
</comment>
<dbReference type="EMBL" id="WUAV01000003">
    <property type="protein sequence ID" value="KAF1761300.1"/>
    <property type="molecule type" value="Genomic_DNA"/>
</dbReference>
<organism evidence="3 4">
    <name type="scientific">Caenorhabditis remanei</name>
    <name type="common">Caenorhabditis vulgaris</name>
    <dbReference type="NCBI Taxonomy" id="31234"/>
    <lineage>
        <taxon>Eukaryota</taxon>
        <taxon>Metazoa</taxon>
        <taxon>Ecdysozoa</taxon>
        <taxon>Nematoda</taxon>
        <taxon>Chromadorea</taxon>
        <taxon>Rhabditida</taxon>
        <taxon>Rhabditina</taxon>
        <taxon>Rhabditomorpha</taxon>
        <taxon>Rhabditoidea</taxon>
        <taxon>Rhabditidae</taxon>
        <taxon>Peloderinae</taxon>
        <taxon>Caenorhabditis</taxon>
    </lineage>
</organism>
<dbReference type="InterPro" id="IPR050111">
    <property type="entry name" value="C-type_lectin/snaclec_domain"/>
</dbReference>
<dbReference type="SUPFAM" id="SSF56436">
    <property type="entry name" value="C-type lectin-like"/>
    <property type="match status" value="2"/>
</dbReference>
<dbReference type="CTD" id="9825572"/>
<dbReference type="InterPro" id="IPR016186">
    <property type="entry name" value="C-type_lectin-like/link_sf"/>
</dbReference>
<dbReference type="PROSITE" id="PS50041">
    <property type="entry name" value="C_TYPE_LECTIN_2"/>
    <property type="match status" value="2"/>
</dbReference>
<evidence type="ECO:0000313" key="3">
    <source>
        <dbReference type="EMBL" id="KAF1761300.1"/>
    </source>
</evidence>
<feature type="domain" description="C-type lectin" evidence="2">
    <location>
        <begin position="29"/>
        <end position="150"/>
    </location>
</feature>
<proteinExistence type="predicted"/>
<dbReference type="Pfam" id="PF00059">
    <property type="entry name" value="Lectin_C"/>
    <property type="match status" value="2"/>
</dbReference>